<dbReference type="EMBL" id="CAJOBA010006045">
    <property type="protein sequence ID" value="CAF3761739.1"/>
    <property type="molecule type" value="Genomic_DNA"/>
</dbReference>
<evidence type="ECO:0000313" key="2">
    <source>
        <dbReference type="EMBL" id="CAF0991677.1"/>
    </source>
</evidence>
<dbReference type="Pfam" id="PF00144">
    <property type="entry name" value="Beta-lactamase"/>
    <property type="match status" value="1"/>
</dbReference>
<organism evidence="2 4">
    <name type="scientific">Didymodactylos carnosus</name>
    <dbReference type="NCBI Taxonomy" id="1234261"/>
    <lineage>
        <taxon>Eukaryota</taxon>
        <taxon>Metazoa</taxon>
        <taxon>Spiralia</taxon>
        <taxon>Gnathifera</taxon>
        <taxon>Rotifera</taxon>
        <taxon>Eurotatoria</taxon>
        <taxon>Bdelloidea</taxon>
        <taxon>Philodinida</taxon>
        <taxon>Philodinidae</taxon>
        <taxon>Didymodactylos</taxon>
    </lineage>
</organism>
<accession>A0A8S2DXH7</accession>
<dbReference type="Proteomes" id="UP000677228">
    <property type="component" value="Unassembled WGS sequence"/>
</dbReference>
<sequence length="349" mass="39917">MLSPDDTINAKVDEFIKVEMEKQKIPGASLAIIRDGKIIHGRGYGYSNIEHQVPVKAETIFQSGSVGKQFTSMAVMMLVEQGKIELDDKINNYFRDAPIKWNNITIRNLLTHTSGMTDYPEDFNYRADYTEDDIYRQIRTIPLAFQPGEQWAYSNLGYVILGILINRVANQFYGDFLKEYIFNPLTMTTAQVINEHDIIPNRAAGYVLVNDELKNQEWVSPTLNTMADGSLYLTINDMAKWDAALYGDKLLKKQASFDVMWSPVKLNNNITHPYGFGWRLGEAVNGMRIIEHGGSWQGFQSMIIRVPDDKLSIVFFANLNDRNVYQLARHVLEIYNPELTGKPIEDRTQ</sequence>
<gene>
    <name evidence="2" type="ORF">OVA965_LOCUS14107</name>
    <name evidence="3" type="ORF">TMI583_LOCUS14110</name>
</gene>
<dbReference type="PANTHER" id="PTHR46825:SF9">
    <property type="entry name" value="BETA-LACTAMASE-RELATED DOMAIN-CONTAINING PROTEIN"/>
    <property type="match status" value="1"/>
</dbReference>
<dbReference type="PANTHER" id="PTHR46825">
    <property type="entry name" value="D-ALANYL-D-ALANINE-CARBOXYPEPTIDASE/ENDOPEPTIDASE AMPH"/>
    <property type="match status" value="1"/>
</dbReference>
<dbReference type="Proteomes" id="UP000682733">
    <property type="component" value="Unassembled WGS sequence"/>
</dbReference>
<evidence type="ECO:0000313" key="3">
    <source>
        <dbReference type="EMBL" id="CAF3761739.1"/>
    </source>
</evidence>
<dbReference type="InterPro" id="IPR001466">
    <property type="entry name" value="Beta-lactam-related"/>
</dbReference>
<dbReference type="EMBL" id="CAJNOK010006038">
    <property type="protein sequence ID" value="CAF0991677.1"/>
    <property type="molecule type" value="Genomic_DNA"/>
</dbReference>
<evidence type="ECO:0000313" key="4">
    <source>
        <dbReference type="Proteomes" id="UP000677228"/>
    </source>
</evidence>
<dbReference type="Gene3D" id="3.40.710.10">
    <property type="entry name" value="DD-peptidase/beta-lactamase superfamily"/>
    <property type="match status" value="1"/>
</dbReference>
<evidence type="ECO:0000259" key="1">
    <source>
        <dbReference type="Pfam" id="PF00144"/>
    </source>
</evidence>
<name>A0A8S2DXH7_9BILA</name>
<dbReference type="AlphaFoldDB" id="A0A8S2DXH7"/>
<dbReference type="SUPFAM" id="SSF56601">
    <property type="entry name" value="beta-lactamase/transpeptidase-like"/>
    <property type="match status" value="1"/>
</dbReference>
<dbReference type="InterPro" id="IPR050491">
    <property type="entry name" value="AmpC-like"/>
</dbReference>
<proteinExistence type="predicted"/>
<protein>
    <recommendedName>
        <fullName evidence="1">Beta-lactamase-related domain-containing protein</fullName>
    </recommendedName>
</protein>
<reference evidence="2" key="1">
    <citation type="submission" date="2021-02" db="EMBL/GenBank/DDBJ databases">
        <authorList>
            <person name="Nowell W R."/>
        </authorList>
    </citation>
    <scope>NUCLEOTIDE SEQUENCE</scope>
</reference>
<feature type="domain" description="Beta-lactamase-related" evidence="1">
    <location>
        <begin position="12"/>
        <end position="326"/>
    </location>
</feature>
<dbReference type="InterPro" id="IPR012338">
    <property type="entry name" value="Beta-lactam/transpept-like"/>
</dbReference>
<comment type="caution">
    <text evidence="2">The sequence shown here is derived from an EMBL/GenBank/DDBJ whole genome shotgun (WGS) entry which is preliminary data.</text>
</comment>